<keyword evidence="5" id="KW-0732">Signal</keyword>
<evidence type="ECO:0000256" key="5">
    <source>
        <dbReference type="ARBA" id="ARBA00022729"/>
    </source>
</evidence>
<dbReference type="InterPro" id="IPR000531">
    <property type="entry name" value="Beta-barrel_TonB"/>
</dbReference>
<feature type="domain" description="TonB-dependent receptor plug" evidence="13">
    <location>
        <begin position="47"/>
        <end position="151"/>
    </location>
</feature>
<evidence type="ECO:0000256" key="2">
    <source>
        <dbReference type="ARBA" id="ARBA00022448"/>
    </source>
</evidence>
<keyword evidence="9 10" id="KW-0998">Cell outer membrane</keyword>
<sequence>MTGKKILVGFVLLCGVMPVRANIALKDSLMNLNEVVVTATRTPKLLKDVPLVTRVITAEDIRKSDATNIEDLLKTVLPGVEFSFSMDQQTDLNFSGFGGNSVLFLVDGERMAGETLDNIDYNRLTLDNVERVEIVKGAASSLYGSNAVGAVINIITKKPDNGLTFNLNGRLGAYNDQRYGGSVGYGKKNFTTLTNVQYTKIDDINLDRAGDFNKVYGKKTWNFKENLTYQPFSKLDLTGNMGYFFRERMYSADTHNRYRDLDAGLKGNYKFSQMSNLELSYFFDQYDKSDLSMLTNKDVRDYSNVQHSVRTLYNYTFSNIGTLAVGGDLMRDYLMSYQFTNDGSHKQYTVDGFAQFDWDITHHLNLLGGMRYDYFSEASMDHLSTKLALMYKFPFLRLRASYAGGFRAPSLKEMYMNFDMASIFTIYGNKDLKPETNNNFQLSAEYTKGNYSLTATGYYSAFKNRITTAWNQELKGMEYINMAKMNLASVELNAEAKYACGIGASLSYVYTDEHVKSGQPLTRSTRPHTGVVRVEYDHSWKNYGFNFAINGRLLSSLRTDEYTSTTSYEQTERVKYPGYQLWKATFIQRIYKGIRLTMAVDNLFNYRPKYYYSNSPATRGTTFSCGVSLDLDKLIKL</sequence>
<protein>
    <submittedName>
        <fullName evidence="14">TonB-dependent receptor</fullName>
    </submittedName>
</protein>
<evidence type="ECO:0000313" key="14">
    <source>
        <dbReference type="EMBL" id="MCO6024391.1"/>
    </source>
</evidence>
<dbReference type="Gene3D" id="2.170.130.10">
    <property type="entry name" value="TonB-dependent receptor, plug domain"/>
    <property type="match status" value="1"/>
</dbReference>
<evidence type="ECO:0000256" key="4">
    <source>
        <dbReference type="ARBA" id="ARBA00022692"/>
    </source>
</evidence>
<dbReference type="InterPro" id="IPR037066">
    <property type="entry name" value="Plug_dom_sf"/>
</dbReference>
<evidence type="ECO:0000256" key="9">
    <source>
        <dbReference type="ARBA" id="ARBA00023237"/>
    </source>
</evidence>
<reference evidence="14 15" key="1">
    <citation type="submission" date="2022-06" db="EMBL/GenBank/DDBJ databases">
        <title>A taxonomic note on the genus Prevotella: Description of four novel genera and emended description of the genera Hallella and Xylanibacter.</title>
        <authorList>
            <person name="Hitch T.C.A."/>
        </authorList>
    </citation>
    <scope>NUCLEOTIDE SEQUENCE [LARGE SCALE GENOMIC DNA]</scope>
    <source>
        <strain evidence="14 15">DSM 100619</strain>
    </source>
</reference>
<evidence type="ECO:0000313" key="15">
    <source>
        <dbReference type="Proteomes" id="UP001204015"/>
    </source>
</evidence>
<feature type="domain" description="TonB-dependent receptor-like beta-barrel" evidence="12">
    <location>
        <begin position="172"/>
        <end position="603"/>
    </location>
</feature>
<evidence type="ECO:0000256" key="11">
    <source>
        <dbReference type="RuleBase" id="RU003357"/>
    </source>
</evidence>
<evidence type="ECO:0000259" key="13">
    <source>
        <dbReference type="Pfam" id="PF07715"/>
    </source>
</evidence>
<comment type="caution">
    <text evidence="14">The sequence shown here is derived from an EMBL/GenBank/DDBJ whole genome shotgun (WGS) entry which is preliminary data.</text>
</comment>
<evidence type="ECO:0000256" key="8">
    <source>
        <dbReference type="ARBA" id="ARBA00023170"/>
    </source>
</evidence>
<dbReference type="CDD" id="cd01347">
    <property type="entry name" value="ligand_gated_channel"/>
    <property type="match status" value="1"/>
</dbReference>
<dbReference type="SUPFAM" id="SSF56935">
    <property type="entry name" value="Porins"/>
    <property type="match status" value="1"/>
</dbReference>
<dbReference type="Pfam" id="PF07715">
    <property type="entry name" value="Plug"/>
    <property type="match status" value="1"/>
</dbReference>
<evidence type="ECO:0000256" key="6">
    <source>
        <dbReference type="ARBA" id="ARBA00023077"/>
    </source>
</evidence>
<accession>A0ABT1BTI2</accession>
<organism evidence="14 15">
    <name type="scientific">Segatella cerevisiae</name>
    <dbReference type="NCBI Taxonomy" id="2053716"/>
    <lineage>
        <taxon>Bacteria</taxon>
        <taxon>Pseudomonadati</taxon>
        <taxon>Bacteroidota</taxon>
        <taxon>Bacteroidia</taxon>
        <taxon>Bacteroidales</taxon>
        <taxon>Prevotellaceae</taxon>
        <taxon>Segatella</taxon>
    </lineage>
</organism>
<keyword evidence="8 14" id="KW-0675">Receptor</keyword>
<comment type="subcellular location">
    <subcellularLocation>
        <location evidence="1 10">Cell outer membrane</location>
        <topology evidence="1 10">Multi-pass membrane protein</topology>
    </subcellularLocation>
</comment>
<dbReference type="PROSITE" id="PS52016">
    <property type="entry name" value="TONB_DEPENDENT_REC_3"/>
    <property type="match status" value="1"/>
</dbReference>
<dbReference type="Pfam" id="PF00593">
    <property type="entry name" value="TonB_dep_Rec_b-barrel"/>
    <property type="match status" value="1"/>
</dbReference>
<comment type="similarity">
    <text evidence="10 11">Belongs to the TonB-dependent receptor family.</text>
</comment>
<dbReference type="InterPro" id="IPR039426">
    <property type="entry name" value="TonB-dep_rcpt-like"/>
</dbReference>
<dbReference type="EMBL" id="JAMXLY010000002">
    <property type="protein sequence ID" value="MCO6024391.1"/>
    <property type="molecule type" value="Genomic_DNA"/>
</dbReference>
<evidence type="ECO:0000256" key="10">
    <source>
        <dbReference type="PROSITE-ProRule" id="PRU01360"/>
    </source>
</evidence>
<keyword evidence="6 11" id="KW-0798">TonB box</keyword>
<dbReference type="InterPro" id="IPR012910">
    <property type="entry name" value="Plug_dom"/>
</dbReference>
<dbReference type="Proteomes" id="UP001204015">
    <property type="component" value="Unassembled WGS sequence"/>
</dbReference>
<proteinExistence type="inferred from homology"/>
<evidence type="ECO:0000256" key="3">
    <source>
        <dbReference type="ARBA" id="ARBA00022452"/>
    </source>
</evidence>
<keyword evidence="4 10" id="KW-0812">Transmembrane</keyword>
<dbReference type="PANTHER" id="PTHR30069">
    <property type="entry name" value="TONB-DEPENDENT OUTER MEMBRANE RECEPTOR"/>
    <property type="match status" value="1"/>
</dbReference>
<dbReference type="RefSeq" id="WP_252759755.1">
    <property type="nucleotide sequence ID" value="NZ_JAMXLY010000002.1"/>
</dbReference>
<keyword evidence="15" id="KW-1185">Reference proteome</keyword>
<dbReference type="InterPro" id="IPR036942">
    <property type="entry name" value="Beta-barrel_TonB_sf"/>
</dbReference>
<keyword evidence="2 10" id="KW-0813">Transport</keyword>
<evidence type="ECO:0000256" key="1">
    <source>
        <dbReference type="ARBA" id="ARBA00004571"/>
    </source>
</evidence>
<evidence type="ECO:0000259" key="12">
    <source>
        <dbReference type="Pfam" id="PF00593"/>
    </source>
</evidence>
<dbReference type="Gene3D" id="2.40.170.20">
    <property type="entry name" value="TonB-dependent receptor, beta-barrel domain"/>
    <property type="match status" value="1"/>
</dbReference>
<gene>
    <name evidence="14" type="ORF">NG821_00775</name>
</gene>
<name>A0ABT1BTI2_9BACT</name>
<keyword evidence="7 10" id="KW-0472">Membrane</keyword>
<dbReference type="PANTHER" id="PTHR30069:SF29">
    <property type="entry name" value="HEMOGLOBIN AND HEMOGLOBIN-HAPTOGLOBIN-BINDING PROTEIN 1-RELATED"/>
    <property type="match status" value="1"/>
</dbReference>
<keyword evidence="3 10" id="KW-1134">Transmembrane beta strand</keyword>
<evidence type="ECO:0000256" key="7">
    <source>
        <dbReference type="ARBA" id="ARBA00023136"/>
    </source>
</evidence>